<proteinExistence type="predicted"/>
<comment type="caution">
    <text evidence="1">The sequence shown here is derived from an EMBL/GenBank/DDBJ whole genome shotgun (WGS) entry which is preliminary data.</text>
</comment>
<dbReference type="EMBL" id="JAOZYC010000173">
    <property type="protein sequence ID" value="MEB8342867.1"/>
    <property type="molecule type" value="Genomic_DNA"/>
</dbReference>
<dbReference type="Proteomes" id="UP001354931">
    <property type="component" value="Unassembled WGS sequence"/>
</dbReference>
<dbReference type="RefSeq" id="WP_326022445.1">
    <property type="nucleotide sequence ID" value="NZ_JAOZYC010000173.1"/>
</dbReference>
<gene>
    <name evidence="1" type="ORF">OKJ99_35780</name>
</gene>
<keyword evidence="2" id="KW-1185">Reference proteome</keyword>
<evidence type="ECO:0000313" key="2">
    <source>
        <dbReference type="Proteomes" id="UP001354931"/>
    </source>
</evidence>
<evidence type="ECO:0008006" key="3">
    <source>
        <dbReference type="Google" id="ProtNLM"/>
    </source>
</evidence>
<name>A0ABU6FJ90_9ACTN</name>
<sequence>MAVAAAAVLLLGGCGSGSGSGSEPAAKPVDTLQARQAKTALPDKSSLPGWTQVGARRVDTDVYMCQVVAGDACKGVVATGTANFVRGPKRTDKWLRYSFNVYSCRTEDHARRMYEALPDYAARPGSKKISSLGDESAASSDVLKGEHPLVSFHDKVRVGRTVIWTYAMGTEKAVTGERAEMAAKLQADRVQQAHRGLKPTAHVDVP</sequence>
<protein>
    <recommendedName>
        <fullName evidence="3">DUF3558 domain-containing protein</fullName>
    </recommendedName>
</protein>
<organism evidence="1 2">
    <name type="scientific">Streptomyces endophyticus</name>
    <dbReference type="NCBI Taxonomy" id="714166"/>
    <lineage>
        <taxon>Bacteria</taxon>
        <taxon>Bacillati</taxon>
        <taxon>Actinomycetota</taxon>
        <taxon>Actinomycetes</taxon>
        <taxon>Kitasatosporales</taxon>
        <taxon>Streptomycetaceae</taxon>
        <taxon>Streptomyces</taxon>
    </lineage>
</organism>
<reference evidence="1 2" key="1">
    <citation type="submission" date="2022-10" db="EMBL/GenBank/DDBJ databases">
        <authorList>
            <person name="Xie J."/>
            <person name="Shen N."/>
        </authorList>
    </citation>
    <scope>NUCLEOTIDE SEQUENCE [LARGE SCALE GENOMIC DNA]</scope>
    <source>
        <strain evidence="1 2">YIM65594</strain>
    </source>
</reference>
<evidence type="ECO:0000313" key="1">
    <source>
        <dbReference type="EMBL" id="MEB8342867.1"/>
    </source>
</evidence>
<accession>A0ABU6FJ90</accession>